<organism evidence="8">
    <name type="scientific">Pseudomonas khorasanensis</name>
    <dbReference type="NCBI Taxonomy" id="2745508"/>
    <lineage>
        <taxon>Bacteria</taxon>
        <taxon>Pseudomonadati</taxon>
        <taxon>Pseudomonadota</taxon>
        <taxon>Gammaproteobacteria</taxon>
        <taxon>Pseudomonadales</taxon>
        <taxon>Pseudomonadaceae</taxon>
        <taxon>Pseudomonas</taxon>
    </lineage>
</organism>
<evidence type="ECO:0000313" key="8">
    <source>
        <dbReference type="EMBL" id="MBC3343046.1"/>
    </source>
</evidence>
<dbReference type="InterPro" id="IPR001789">
    <property type="entry name" value="Sig_transdc_resp-reg_receiver"/>
</dbReference>
<proteinExistence type="predicted"/>
<dbReference type="Pfam" id="PF00072">
    <property type="entry name" value="Response_reg"/>
    <property type="match status" value="1"/>
</dbReference>
<evidence type="ECO:0000256" key="4">
    <source>
        <dbReference type="ARBA" id="ARBA00023163"/>
    </source>
</evidence>
<dbReference type="GO" id="GO:0006355">
    <property type="term" value="P:regulation of DNA-templated transcription"/>
    <property type="evidence" value="ECO:0007669"/>
    <property type="project" value="InterPro"/>
</dbReference>
<comment type="caution">
    <text evidence="8">The sequence shown here is derived from an EMBL/GenBank/DDBJ whole genome shotgun (WGS) entry which is preliminary data.</text>
</comment>
<keyword evidence="10" id="KW-1185">Reference proteome</keyword>
<keyword evidence="2" id="KW-0805">Transcription regulation</keyword>
<evidence type="ECO:0000313" key="10">
    <source>
        <dbReference type="Proteomes" id="UP000648816"/>
    </source>
</evidence>
<evidence type="ECO:0000256" key="3">
    <source>
        <dbReference type="ARBA" id="ARBA00023125"/>
    </source>
</evidence>
<dbReference type="AlphaFoldDB" id="A0A923F4T6"/>
<name>A0A923F4T6_9PSED</name>
<keyword evidence="4" id="KW-0804">Transcription</keyword>
<protein>
    <submittedName>
        <fullName evidence="8">Response regulator transcription factor</fullName>
    </submittedName>
</protein>
<gene>
    <name evidence="9" type="ORF">HU727_016710</name>
    <name evidence="8" type="ORF">HU727_15535</name>
</gene>
<dbReference type="Proteomes" id="UP000648816">
    <property type="component" value="Unassembled WGS sequence"/>
</dbReference>
<dbReference type="RefSeq" id="WP_186532634.1">
    <property type="nucleotide sequence ID" value="NZ_JABWQP020000007.1"/>
</dbReference>
<feature type="modified residue" description="4-aspartylphosphate" evidence="5">
    <location>
        <position position="53"/>
    </location>
</feature>
<dbReference type="PROSITE" id="PS50110">
    <property type="entry name" value="RESPONSE_REGULATORY"/>
    <property type="match status" value="1"/>
</dbReference>
<evidence type="ECO:0000256" key="1">
    <source>
        <dbReference type="ARBA" id="ARBA00022553"/>
    </source>
</evidence>
<reference evidence="8 10" key="1">
    <citation type="journal article" date="2020" name="Microorganisms">
        <title>Reliable Identification of Environmental Pseudomonas Isolates Using the rpoD Gene.</title>
        <authorList>
            <consortium name="The Broad Institute Genome Sequencing Platform"/>
            <person name="Girard L."/>
            <person name="Lood C."/>
            <person name="Rokni-Zadeh H."/>
            <person name="van Noort V."/>
            <person name="Lavigne R."/>
            <person name="De Mot R."/>
        </authorList>
    </citation>
    <scope>NUCLEOTIDE SEQUENCE</scope>
    <source>
        <strain evidence="8 10">SWRI153</strain>
    </source>
</reference>
<reference evidence="8" key="2">
    <citation type="submission" date="2020-07" db="EMBL/GenBank/DDBJ databases">
        <authorList>
            <person name="Lood C."/>
            <person name="Girard L."/>
        </authorList>
    </citation>
    <scope>NUCLEOTIDE SEQUENCE</scope>
    <source>
        <strain evidence="8">SWRI153</strain>
    </source>
</reference>
<dbReference type="Pfam" id="PF00196">
    <property type="entry name" value="GerE"/>
    <property type="match status" value="1"/>
</dbReference>
<evidence type="ECO:0000259" key="6">
    <source>
        <dbReference type="PROSITE" id="PS50043"/>
    </source>
</evidence>
<dbReference type="InterPro" id="IPR011006">
    <property type="entry name" value="CheY-like_superfamily"/>
</dbReference>
<feature type="domain" description="Response regulatory" evidence="7">
    <location>
        <begin position="3"/>
        <end position="120"/>
    </location>
</feature>
<dbReference type="CDD" id="cd06170">
    <property type="entry name" value="LuxR_C_like"/>
    <property type="match status" value="1"/>
</dbReference>
<accession>A0A923F4T6</accession>
<evidence type="ECO:0000313" key="9">
    <source>
        <dbReference type="EMBL" id="MBV4487226.1"/>
    </source>
</evidence>
<dbReference type="SMART" id="SM00448">
    <property type="entry name" value="REC"/>
    <property type="match status" value="1"/>
</dbReference>
<dbReference type="InterPro" id="IPR016032">
    <property type="entry name" value="Sig_transdc_resp-reg_C-effctor"/>
</dbReference>
<dbReference type="PROSITE" id="PS50043">
    <property type="entry name" value="HTH_LUXR_2"/>
    <property type="match status" value="1"/>
</dbReference>
<dbReference type="InterPro" id="IPR058245">
    <property type="entry name" value="NreC/VraR/RcsB-like_REC"/>
</dbReference>
<dbReference type="Gene3D" id="3.40.50.2300">
    <property type="match status" value="1"/>
</dbReference>
<keyword evidence="1 5" id="KW-0597">Phosphoprotein</keyword>
<dbReference type="SMART" id="SM00421">
    <property type="entry name" value="HTH_LUXR"/>
    <property type="match status" value="1"/>
</dbReference>
<keyword evidence="3" id="KW-0238">DNA-binding</keyword>
<feature type="domain" description="HTH luxR-type" evidence="6">
    <location>
        <begin position="141"/>
        <end position="206"/>
    </location>
</feature>
<dbReference type="PROSITE" id="PS00622">
    <property type="entry name" value="HTH_LUXR_1"/>
    <property type="match status" value="1"/>
</dbReference>
<dbReference type="SUPFAM" id="SSF46894">
    <property type="entry name" value="C-terminal effector domain of the bipartite response regulators"/>
    <property type="match status" value="1"/>
</dbReference>
<dbReference type="GO" id="GO:0000160">
    <property type="term" value="P:phosphorelay signal transduction system"/>
    <property type="evidence" value="ECO:0007669"/>
    <property type="project" value="InterPro"/>
</dbReference>
<evidence type="ECO:0000259" key="7">
    <source>
        <dbReference type="PROSITE" id="PS50110"/>
    </source>
</evidence>
<dbReference type="PRINTS" id="PR00038">
    <property type="entry name" value="HTHLUXR"/>
</dbReference>
<dbReference type="InterPro" id="IPR039420">
    <property type="entry name" value="WalR-like"/>
</dbReference>
<dbReference type="EMBL" id="JABWQP010000007">
    <property type="protein sequence ID" value="MBC3343046.1"/>
    <property type="molecule type" value="Genomic_DNA"/>
</dbReference>
<reference evidence="9" key="3">
    <citation type="submission" date="2021-06" db="EMBL/GenBank/DDBJ databases">
        <title>Updating the genus Pseudomonas: Description of 43 new species and partition of the Pseudomonas putida group.</title>
        <authorList>
            <person name="Girard L."/>
            <person name="Lood C."/>
            <person name="Vandamme P."/>
            <person name="Rokni-Zadeh H."/>
            <person name="Van Noort V."/>
            <person name="Hofte M."/>
            <person name="Lavigne R."/>
            <person name="De Mot R."/>
        </authorList>
    </citation>
    <scope>NUCLEOTIDE SEQUENCE</scope>
    <source>
        <strain evidence="9">SWRI153</strain>
    </source>
</reference>
<dbReference type="SUPFAM" id="SSF52172">
    <property type="entry name" value="CheY-like"/>
    <property type="match status" value="1"/>
</dbReference>
<dbReference type="InterPro" id="IPR000792">
    <property type="entry name" value="Tscrpt_reg_LuxR_C"/>
</dbReference>
<evidence type="ECO:0000256" key="5">
    <source>
        <dbReference type="PROSITE-ProRule" id="PRU00169"/>
    </source>
</evidence>
<dbReference type="PANTHER" id="PTHR43214">
    <property type="entry name" value="TWO-COMPONENT RESPONSE REGULATOR"/>
    <property type="match status" value="1"/>
</dbReference>
<sequence length="208" mass="23148">MKSALIVDDHPVVRAAIRIVLQAQGFTQIHEASSGNEVVPLILKLDPHLLVLDLGLGSMGGLEVLARIQIKAPTARCRVLVFSMHEPMHYQERCLRAGARGYVTKSNQLTRLREAINAVMSGHTYFSALPNGMSNAVQRTEKEMIDHLSDRELCIFVQLALGKPNKAIAEEMHLSHKTVSTYKTRMMAKLCLGSSVLLRDFAKRNHLI</sequence>
<dbReference type="CDD" id="cd17535">
    <property type="entry name" value="REC_NarL-like"/>
    <property type="match status" value="1"/>
</dbReference>
<dbReference type="PANTHER" id="PTHR43214:SF41">
    <property type="entry name" value="NITRATE_NITRITE RESPONSE REGULATOR PROTEIN NARP"/>
    <property type="match status" value="1"/>
</dbReference>
<evidence type="ECO:0000256" key="2">
    <source>
        <dbReference type="ARBA" id="ARBA00023015"/>
    </source>
</evidence>
<dbReference type="EMBL" id="JABWQP020000007">
    <property type="protein sequence ID" value="MBV4487226.1"/>
    <property type="molecule type" value="Genomic_DNA"/>
</dbReference>
<dbReference type="GO" id="GO:0003677">
    <property type="term" value="F:DNA binding"/>
    <property type="evidence" value="ECO:0007669"/>
    <property type="project" value="UniProtKB-KW"/>
</dbReference>